<accession>A0A915KY92</accession>
<protein>
    <submittedName>
        <fullName evidence="2">Uncharacterized protein</fullName>
    </submittedName>
</protein>
<keyword evidence="1" id="KW-1185">Reference proteome</keyword>
<evidence type="ECO:0000313" key="1">
    <source>
        <dbReference type="Proteomes" id="UP000887565"/>
    </source>
</evidence>
<dbReference type="Proteomes" id="UP000887565">
    <property type="component" value="Unplaced"/>
</dbReference>
<dbReference type="AlphaFoldDB" id="A0A915KY92"/>
<sequence>MTIRICTLKRHLKRLNLKGHSHGINVRDVAQAI</sequence>
<evidence type="ECO:0000313" key="2">
    <source>
        <dbReference type="WBParaSite" id="nRc.2.0.1.t43791-RA"/>
    </source>
</evidence>
<proteinExistence type="predicted"/>
<organism evidence="1 2">
    <name type="scientific">Romanomermis culicivorax</name>
    <name type="common">Nematode worm</name>
    <dbReference type="NCBI Taxonomy" id="13658"/>
    <lineage>
        <taxon>Eukaryota</taxon>
        <taxon>Metazoa</taxon>
        <taxon>Ecdysozoa</taxon>
        <taxon>Nematoda</taxon>
        <taxon>Enoplea</taxon>
        <taxon>Dorylaimia</taxon>
        <taxon>Mermithida</taxon>
        <taxon>Mermithoidea</taxon>
        <taxon>Mermithidae</taxon>
        <taxon>Romanomermis</taxon>
    </lineage>
</organism>
<dbReference type="WBParaSite" id="nRc.2.0.1.t43791-RA">
    <property type="protein sequence ID" value="nRc.2.0.1.t43791-RA"/>
    <property type="gene ID" value="nRc.2.0.1.g43791"/>
</dbReference>
<name>A0A915KY92_ROMCU</name>
<reference evidence="2" key="1">
    <citation type="submission" date="2022-11" db="UniProtKB">
        <authorList>
            <consortium name="WormBaseParasite"/>
        </authorList>
    </citation>
    <scope>IDENTIFICATION</scope>
</reference>